<keyword evidence="5" id="KW-0507">mRNA processing</keyword>
<evidence type="ECO:0000256" key="1">
    <source>
        <dbReference type="ARBA" id="ARBA00004123"/>
    </source>
</evidence>
<evidence type="ECO:0000313" key="12">
    <source>
        <dbReference type="EMBL" id="KAG7464552.1"/>
    </source>
</evidence>
<comment type="subcellular location">
    <subcellularLocation>
        <location evidence="2">Cytoplasm</location>
    </subcellularLocation>
    <subcellularLocation>
        <location evidence="1">Nucleus</location>
    </subcellularLocation>
</comment>
<evidence type="ECO:0000256" key="6">
    <source>
        <dbReference type="ARBA" id="ARBA00022728"/>
    </source>
</evidence>
<feature type="compositionally biased region" description="Basic residues" evidence="11">
    <location>
        <begin position="399"/>
        <end position="409"/>
    </location>
</feature>
<reference evidence="12" key="1">
    <citation type="submission" date="2021-01" db="EMBL/GenBank/DDBJ databases">
        <authorList>
            <person name="Zahm M."/>
            <person name="Roques C."/>
            <person name="Cabau C."/>
            <person name="Klopp C."/>
            <person name="Donnadieu C."/>
            <person name="Jouanno E."/>
            <person name="Lampietro C."/>
            <person name="Louis A."/>
            <person name="Herpin A."/>
            <person name="Echchiki A."/>
            <person name="Berthelot C."/>
            <person name="Parey E."/>
            <person name="Roest-Crollius H."/>
            <person name="Braasch I."/>
            <person name="Postlethwait J."/>
            <person name="Bobe J."/>
            <person name="Montfort J."/>
            <person name="Bouchez O."/>
            <person name="Begum T."/>
            <person name="Mejri S."/>
            <person name="Adams A."/>
            <person name="Chen W.-J."/>
            <person name="Guiguen Y."/>
        </authorList>
    </citation>
    <scope>NUCLEOTIDE SEQUENCE</scope>
    <source>
        <strain evidence="12">YG-15Mar2019-1</strain>
        <tissue evidence="12">Brain</tissue>
    </source>
</reference>
<keyword evidence="4" id="KW-0963">Cytoplasm</keyword>
<feature type="compositionally biased region" description="Gly residues" evidence="11">
    <location>
        <begin position="333"/>
        <end position="346"/>
    </location>
</feature>
<keyword evidence="8" id="KW-0539">Nucleus</keyword>
<dbReference type="Proteomes" id="UP001046870">
    <property type="component" value="Chromosome 14"/>
</dbReference>
<name>A0A9D3T6T1_MEGAT</name>
<keyword evidence="7" id="KW-0508">mRNA splicing</keyword>
<dbReference type="GO" id="GO:0006397">
    <property type="term" value="P:mRNA processing"/>
    <property type="evidence" value="ECO:0007669"/>
    <property type="project" value="UniProtKB-KW"/>
</dbReference>
<comment type="similarity">
    <text evidence="3">Belongs to the TSSC4 family.</text>
</comment>
<comment type="caution">
    <text evidence="12">The sequence shown here is derived from an EMBL/GenBank/DDBJ whole genome shotgun (WGS) entry which is preliminary data.</text>
</comment>
<dbReference type="AlphaFoldDB" id="A0A9D3T6T1"/>
<evidence type="ECO:0000256" key="11">
    <source>
        <dbReference type="SAM" id="MobiDB-lite"/>
    </source>
</evidence>
<evidence type="ECO:0000256" key="4">
    <source>
        <dbReference type="ARBA" id="ARBA00022490"/>
    </source>
</evidence>
<comment type="function">
    <text evidence="10">Protein associated with the U5 snRNP, during its maturation and its post-splicing recycling and which is required for spliceosomal tri-snRNP complex assembly in the nucleus. Has a molecular sequestering activity and transiently hinders SNRNP200 binding sites for constitutive splicing factors that intervene later during the assembly of the spliceosome and splicing. Together with its molecular sequestering activity, may also function as a molecular adapter and placeholder, coordinating the assembly of the U5 snRNP and its association with the U4/U6 di-snRNP.</text>
</comment>
<evidence type="ECO:0000313" key="13">
    <source>
        <dbReference type="Proteomes" id="UP001046870"/>
    </source>
</evidence>
<evidence type="ECO:0000256" key="9">
    <source>
        <dbReference type="ARBA" id="ARBA00035304"/>
    </source>
</evidence>
<feature type="region of interest" description="Disordered" evidence="11">
    <location>
        <begin position="234"/>
        <end position="254"/>
    </location>
</feature>
<dbReference type="EMBL" id="JAFDVH010000014">
    <property type="protein sequence ID" value="KAG7464552.1"/>
    <property type="molecule type" value="Genomic_DNA"/>
</dbReference>
<dbReference type="Pfam" id="PF15264">
    <property type="entry name" value="TSSC4"/>
    <property type="match status" value="1"/>
</dbReference>
<dbReference type="PANTHER" id="PTHR13445">
    <property type="entry name" value="TUMOR SUPPRESSING SUBTRANSFERABLE CANDIDATE 4 TSSC4"/>
    <property type="match status" value="1"/>
</dbReference>
<feature type="region of interest" description="Disordered" evidence="11">
    <location>
        <begin position="293"/>
        <end position="418"/>
    </location>
</feature>
<dbReference type="GO" id="GO:0005681">
    <property type="term" value="C:spliceosomal complex"/>
    <property type="evidence" value="ECO:0007669"/>
    <property type="project" value="UniProtKB-KW"/>
</dbReference>
<dbReference type="OrthoDB" id="1906282at2759"/>
<dbReference type="GO" id="GO:0005737">
    <property type="term" value="C:cytoplasm"/>
    <property type="evidence" value="ECO:0007669"/>
    <property type="project" value="UniProtKB-SubCell"/>
</dbReference>
<dbReference type="GO" id="GO:0008380">
    <property type="term" value="P:RNA splicing"/>
    <property type="evidence" value="ECO:0007669"/>
    <property type="project" value="UniProtKB-KW"/>
</dbReference>
<evidence type="ECO:0000256" key="8">
    <source>
        <dbReference type="ARBA" id="ARBA00023242"/>
    </source>
</evidence>
<evidence type="ECO:0000256" key="2">
    <source>
        <dbReference type="ARBA" id="ARBA00004496"/>
    </source>
</evidence>
<proteinExistence type="inferred from homology"/>
<evidence type="ECO:0000256" key="5">
    <source>
        <dbReference type="ARBA" id="ARBA00022664"/>
    </source>
</evidence>
<evidence type="ECO:0000256" key="10">
    <source>
        <dbReference type="ARBA" id="ARBA00045970"/>
    </source>
</evidence>
<protein>
    <recommendedName>
        <fullName evidence="9">U5 small nuclear ribonucleoprotein TSSC4</fullName>
    </recommendedName>
</protein>
<feature type="region of interest" description="Disordered" evidence="11">
    <location>
        <begin position="135"/>
        <end position="190"/>
    </location>
</feature>
<evidence type="ECO:0000256" key="7">
    <source>
        <dbReference type="ARBA" id="ARBA00023187"/>
    </source>
</evidence>
<dbReference type="InterPro" id="IPR029338">
    <property type="entry name" value="TSSC4"/>
</dbReference>
<keyword evidence="6" id="KW-0747">Spliceosome</keyword>
<feature type="compositionally biased region" description="Basic and acidic residues" evidence="11">
    <location>
        <begin position="348"/>
        <end position="364"/>
    </location>
</feature>
<gene>
    <name evidence="12" type="ORF">MATL_G00166770</name>
</gene>
<accession>A0A9D3T6T1</accession>
<evidence type="ECO:0000256" key="3">
    <source>
        <dbReference type="ARBA" id="ARBA00010362"/>
    </source>
</evidence>
<sequence>MISVRLLTNIAPEQVLRRCCGHHQNRPVMHSQEYTDPSSCFVGCGRFAWRATPEHNGRGWIGNPHPQIRCFDRVVQYPDLYGESVSLSLQVKELQVLVALTDPESGRLLQSQVNAINSLGVWKLANSDTVEIPDDCVSLSDSDPEDSGALYDAEVGDLSPGGEGSPDSRDATDHPSAPTPPVPSFQLKGGSARFSSRSQSIFHGLENAAKLSSPNLGEDNLIDGAFVRPMLPHGQRERGVAPSRNALSSSSRGMPDYLAHPERWTRYSLEDVPDVSNSKNSLVAHEYIQGLQQRKDRSAVPSQEPFTPAFNQDHSSSSDGKILFSRPSRKGEGVGGCGLAVGGAGEGHAPEGARKKEVGLLHLDDTEEEAKVTQSPASEAKRKFESDEGEEDSKVGFKSSRKVNRKHFRRVSEHEEED</sequence>
<keyword evidence="13" id="KW-1185">Reference proteome</keyword>
<organism evidence="12 13">
    <name type="scientific">Megalops atlanticus</name>
    <name type="common">Tarpon</name>
    <name type="synonym">Clupea gigantea</name>
    <dbReference type="NCBI Taxonomy" id="7932"/>
    <lineage>
        <taxon>Eukaryota</taxon>
        <taxon>Metazoa</taxon>
        <taxon>Chordata</taxon>
        <taxon>Craniata</taxon>
        <taxon>Vertebrata</taxon>
        <taxon>Euteleostomi</taxon>
        <taxon>Actinopterygii</taxon>
        <taxon>Neopterygii</taxon>
        <taxon>Teleostei</taxon>
        <taxon>Elopiformes</taxon>
        <taxon>Megalopidae</taxon>
        <taxon>Megalops</taxon>
    </lineage>
</organism>
<dbReference type="PANTHER" id="PTHR13445:SF3">
    <property type="entry name" value="U5 SMALL NUCLEAR RIBONUCLEOPROTEIN TSSC4"/>
    <property type="match status" value="1"/>
</dbReference>
<feature type="compositionally biased region" description="Polar residues" evidence="11">
    <location>
        <begin position="300"/>
        <end position="319"/>
    </location>
</feature>